<dbReference type="Pfam" id="PF18912">
    <property type="entry name" value="DZR_2"/>
    <property type="match status" value="1"/>
</dbReference>
<evidence type="ECO:0000259" key="3">
    <source>
        <dbReference type="Pfam" id="PF18912"/>
    </source>
</evidence>
<dbReference type="InterPro" id="IPR000836">
    <property type="entry name" value="PRTase_dom"/>
</dbReference>
<dbReference type="InterPro" id="IPR051910">
    <property type="entry name" value="ComF/GntX_DNA_util-trans"/>
</dbReference>
<dbReference type="InterPro" id="IPR029057">
    <property type="entry name" value="PRTase-like"/>
</dbReference>
<evidence type="ECO:0000313" key="4">
    <source>
        <dbReference type="EMBL" id="MBE6420960.1"/>
    </source>
</evidence>
<sequence length="245" mass="27479">MKISFFFREIPSYLLHFFFPKTCFACGCDLARRAEHSLCPRCLDGLKEPGPHICRRCGAVLKSGGAHCYACRGSKASKYKCALIRSAFVFNNSSRAWVHALKYGGADYLGKEMGKEMARRFCRYPEMAQAEVIMPVPLFSKKYRERGYNQSELLAQSLAEELLIPLDKTSLKRTRNTVSQTTLGRKGRLENMTGSFVCRNPKSVYRKTVLLIDDVATTGATLEGCAQALKRAGAKKVLAYTFARE</sequence>
<comment type="similarity">
    <text evidence="1">Belongs to the ComF/GntX family.</text>
</comment>
<dbReference type="Gene3D" id="3.40.50.2020">
    <property type="match status" value="1"/>
</dbReference>
<dbReference type="Proteomes" id="UP000725649">
    <property type="component" value="Unassembled WGS sequence"/>
</dbReference>
<dbReference type="SUPFAM" id="SSF53271">
    <property type="entry name" value="PRTase-like"/>
    <property type="match status" value="1"/>
</dbReference>
<dbReference type="InterPro" id="IPR044005">
    <property type="entry name" value="DZR_2"/>
</dbReference>
<dbReference type="CDD" id="cd06223">
    <property type="entry name" value="PRTases_typeI"/>
    <property type="match status" value="1"/>
</dbReference>
<accession>A0A928DP98</accession>
<name>A0A928DP98_9BACT</name>
<organism evidence="4 5">
    <name type="scientific">Candidatus Avelusimicrobium gallicola</name>
    <dbReference type="NCBI Taxonomy" id="2562704"/>
    <lineage>
        <taxon>Bacteria</taxon>
        <taxon>Pseudomonadati</taxon>
        <taxon>Elusimicrobiota</taxon>
        <taxon>Elusimicrobia</taxon>
        <taxon>Elusimicrobiales</taxon>
        <taxon>Elusimicrobiaceae</taxon>
        <taxon>Candidatus Avelusimicrobium</taxon>
    </lineage>
</organism>
<proteinExistence type="inferred from homology"/>
<dbReference type="Pfam" id="PF00156">
    <property type="entry name" value="Pribosyltran"/>
    <property type="match status" value="1"/>
</dbReference>
<feature type="domain" description="Phosphoribosyltransferase" evidence="2">
    <location>
        <begin position="151"/>
        <end position="243"/>
    </location>
</feature>
<feature type="domain" description="Double zinc ribbon" evidence="3">
    <location>
        <begin position="14"/>
        <end position="72"/>
    </location>
</feature>
<dbReference type="PANTHER" id="PTHR47505:SF1">
    <property type="entry name" value="DNA UTILIZATION PROTEIN YHGH"/>
    <property type="match status" value="1"/>
</dbReference>
<comment type="caution">
    <text evidence="4">The sequence shown here is derived from an EMBL/GenBank/DDBJ whole genome shotgun (WGS) entry which is preliminary data.</text>
</comment>
<evidence type="ECO:0000313" key="5">
    <source>
        <dbReference type="Proteomes" id="UP000725649"/>
    </source>
</evidence>
<dbReference type="AlphaFoldDB" id="A0A928DP98"/>
<reference evidence="4" key="1">
    <citation type="submission" date="2019-04" db="EMBL/GenBank/DDBJ databases">
        <title>Evolution of Biomass-Degrading Anaerobic Consortia Revealed by Metagenomics.</title>
        <authorList>
            <person name="Peng X."/>
        </authorList>
    </citation>
    <scope>NUCLEOTIDE SEQUENCE</scope>
    <source>
        <strain evidence="4">SIG66</strain>
    </source>
</reference>
<dbReference type="EMBL" id="SUVG01000002">
    <property type="protein sequence ID" value="MBE6420960.1"/>
    <property type="molecule type" value="Genomic_DNA"/>
</dbReference>
<evidence type="ECO:0000259" key="2">
    <source>
        <dbReference type="Pfam" id="PF00156"/>
    </source>
</evidence>
<dbReference type="PANTHER" id="PTHR47505">
    <property type="entry name" value="DNA UTILIZATION PROTEIN YHGH"/>
    <property type="match status" value="1"/>
</dbReference>
<protein>
    <submittedName>
        <fullName evidence="4">ComF family protein</fullName>
    </submittedName>
</protein>
<gene>
    <name evidence="4" type="ORF">E7027_02290</name>
</gene>
<evidence type="ECO:0000256" key="1">
    <source>
        <dbReference type="ARBA" id="ARBA00008007"/>
    </source>
</evidence>